<proteinExistence type="predicted"/>
<keyword evidence="3" id="KW-1185">Reference proteome</keyword>
<protein>
    <submittedName>
        <fullName evidence="2">Glycerophosphoryl diester phosphodiesterase</fullName>
    </submittedName>
</protein>
<evidence type="ECO:0000313" key="2">
    <source>
        <dbReference type="EMBL" id="MCU5745431.1"/>
    </source>
</evidence>
<dbReference type="CDD" id="cd08562">
    <property type="entry name" value="GDPD_EcUgpQ_like"/>
    <property type="match status" value="1"/>
</dbReference>
<reference evidence="2 3" key="1">
    <citation type="journal article" date="2023" name="Int. J. Syst. Evol. Microbiol.">
        <title>Streptococcus sciuri sp. nov., Staphylococcus marylandisciuri sp. nov. and Staphylococcus americanisciuri sp. nov., isolated from faeces of eastern grey squirrel (Sciurus carolinensis).</title>
        <authorList>
            <person name="Volokhov D.V."/>
            <person name="Zagorodnyaya T.A."/>
            <person name="Furtak V.A."/>
            <person name="Nattanmai G."/>
            <person name="Randall L."/>
            <person name="Jose S."/>
            <person name="Gao Y."/>
            <person name="Eisenberg T."/>
            <person name="Delmonte P."/>
            <person name="Blom J."/>
            <person name="Mitchell K.K."/>
        </authorList>
    </citation>
    <scope>NUCLEOTIDE SEQUENCE [LARGE SCALE GENOMIC DNA]</scope>
    <source>
        <strain evidence="2 3">SQ8-PEA</strain>
    </source>
</reference>
<dbReference type="Proteomes" id="UP001209553">
    <property type="component" value="Unassembled WGS sequence"/>
</dbReference>
<evidence type="ECO:0000259" key="1">
    <source>
        <dbReference type="PROSITE" id="PS51704"/>
    </source>
</evidence>
<dbReference type="PANTHER" id="PTHR46211">
    <property type="entry name" value="GLYCEROPHOSPHORYL DIESTER PHOSPHODIESTERASE"/>
    <property type="match status" value="1"/>
</dbReference>
<sequence length="251" mass="28738">MFTIYGHRGLPSKAPENTLASFKAASEVEGARWLELDVGITKDQQLVIIHDDYLDRTTNKTGEVTQLNYAEMKDTSAGLWYGSEFKEEKLPTFEQIIRLANDYQMNLNVELKGVTGPRGTELSHSMVTQVREQLQALDDGLQVVISSFNLPLLKMSEERMPEYTRAVLFKNAYFKEDFRTVMDFCNSKIVNIENAKLTESKVKMIKEAGYELNVWTVNKDTRANQLANWGVDGIFTDKIDQLIHLQQREDN</sequence>
<evidence type="ECO:0000313" key="3">
    <source>
        <dbReference type="Proteomes" id="UP001209553"/>
    </source>
</evidence>
<dbReference type="InterPro" id="IPR017946">
    <property type="entry name" value="PLC-like_Pdiesterase_TIM-brl"/>
</dbReference>
<dbReference type="InterPro" id="IPR030395">
    <property type="entry name" value="GP_PDE_dom"/>
</dbReference>
<name>A0ABT2QN74_9STAP</name>
<dbReference type="EMBL" id="JAOPKZ010000002">
    <property type="protein sequence ID" value="MCU5745431.1"/>
    <property type="molecule type" value="Genomic_DNA"/>
</dbReference>
<dbReference type="PROSITE" id="PS51704">
    <property type="entry name" value="GP_PDE"/>
    <property type="match status" value="1"/>
</dbReference>
<feature type="domain" description="GP-PDE" evidence="1">
    <location>
        <begin position="2"/>
        <end position="246"/>
    </location>
</feature>
<dbReference type="Pfam" id="PF03009">
    <property type="entry name" value="GDPD"/>
    <property type="match status" value="1"/>
</dbReference>
<accession>A0ABT2QN74</accession>
<comment type="caution">
    <text evidence="2">The sequence shown here is derived from an EMBL/GenBank/DDBJ whole genome shotgun (WGS) entry which is preliminary data.</text>
</comment>
<dbReference type="RefSeq" id="WP_262854239.1">
    <property type="nucleotide sequence ID" value="NZ_JAOPKZ010000002.1"/>
</dbReference>
<dbReference type="PANTHER" id="PTHR46211:SF1">
    <property type="entry name" value="GLYCEROPHOSPHODIESTER PHOSPHODIESTERASE, CYTOPLASMIC"/>
    <property type="match status" value="1"/>
</dbReference>
<gene>
    <name evidence="2" type="ORF">N9R04_01680</name>
</gene>
<dbReference type="SUPFAM" id="SSF51695">
    <property type="entry name" value="PLC-like phosphodiesterases"/>
    <property type="match status" value="1"/>
</dbReference>
<dbReference type="Gene3D" id="3.20.20.190">
    <property type="entry name" value="Phosphatidylinositol (PI) phosphodiesterase"/>
    <property type="match status" value="1"/>
</dbReference>
<organism evidence="2 3">
    <name type="scientific">Staphylococcus marylandisciuri</name>
    <dbReference type="NCBI Taxonomy" id="2981529"/>
    <lineage>
        <taxon>Bacteria</taxon>
        <taxon>Bacillati</taxon>
        <taxon>Bacillota</taxon>
        <taxon>Bacilli</taxon>
        <taxon>Bacillales</taxon>
        <taxon>Staphylococcaceae</taxon>
        <taxon>Staphylococcus</taxon>
    </lineage>
</organism>